<feature type="region of interest" description="Disordered" evidence="1">
    <location>
        <begin position="513"/>
        <end position="671"/>
    </location>
</feature>
<feature type="compositionally biased region" description="Low complexity" evidence="1">
    <location>
        <begin position="1178"/>
        <end position="1190"/>
    </location>
</feature>
<feature type="compositionally biased region" description="Polar residues" evidence="1">
    <location>
        <begin position="404"/>
        <end position="419"/>
    </location>
</feature>
<evidence type="ECO:0000313" key="3">
    <source>
        <dbReference type="Proteomes" id="UP000604046"/>
    </source>
</evidence>
<feature type="compositionally biased region" description="Low complexity" evidence="1">
    <location>
        <begin position="998"/>
        <end position="1019"/>
    </location>
</feature>
<feature type="compositionally biased region" description="Low complexity" evidence="1">
    <location>
        <begin position="1306"/>
        <end position="1359"/>
    </location>
</feature>
<evidence type="ECO:0000256" key="1">
    <source>
        <dbReference type="SAM" id="MobiDB-lite"/>
    </source>
</evidence>
<feature type="compositionally biased region" description="Low complexity" evidence="1">
    <location>
        <begin position="1392"/>
        <end position="1407"/>
    </location>
</feature>
<proteinExistence type="predicted"/>
<feature type="compositionally biased region" description="Low complexity" evidence="1">
    <location>
        <begin position="1279"/>
        <end position="1291"/>
    </location>
</feature>
<evidence type="ECO:0000313" key="2">
    <source>
        <dbReference type="EMBL" id="CAE7529882.1"/>
    </source>
</evidence>
<feature type="compositionally biased region" description="Polar residues" evidence="1">
    <location>
        <begin position="538"/>
        <end position="556"/>
    </location>
</feature>
<feature type="compositionally biased region" description="Low complexity" evidence="1">
    <location>
        <begin position="1417"/>
        <end position="1434"/>
    </location>
</feature>
<sequence>MELGSDDGVVAVSFNENSTGKTFADTKVRYTWELAIDGKMHTIEFTNTKTSGKKRVFVDGRLLHEMTVLRSRNFQYSWPIGGHLLSIVPVQSEGSDSMLDKVMDRVASSVDCPFELRINGLPFRSFRKRSVVPVRPTRPLPVSQGYVSAPAAVSRPVRPSPEQLQADREYEEMRRRVEDVKRQKESHRPQLTHQESFDRRDPPRQRAELEPRKERAQSFGGGDPWSQGGALSSKSPRRTRPFDVEGEDVGFTTGAGGKYSNLVDSAGSSETSDSPANKAQALALPDKWPSADWPSAPPSQPSLTWPEAGAAGGSSWPPAPSADPWGSPTQAPPPARKQRQPVPSYAIPWEPMPSPPAEAMARKAPSPAALMDAQPPGHRSRSTSDEMPRAGAQELLEQQAILASIQSTSPSSAGASGNILQPIPRNKSSLPQRNAKSAAHRKALLQSLGLRPGALLNKPAPQASQAWPTQKAEVSPQLSPATPSQPMQWPGIAEAASAAGTGAAGLLPVAAQSTLSPWPGTPSDVQDSGRSPAAASPGQATLRETPTHSWPPTQAASRAPGMPSWPQSPSEVSPLQSAEPTRWPEDARPSVANGLPTASPPEQAATPARSGSLSGQWESPAEDAASPPEPSRSLSAQWPGSPAQVASAPAPEGSSLSQQWPKSPTEAVAAAEQTWPAPAQIFGRYCAWDTQLEQLACQKQEAVMPGRTRTVHWSRVPPSSRMLLRLSPPAVFLRNGLDHLPRQKGSGFCTCARGQQPVPAVAKVSYRGVNSLRTKSEESGKLLGLEKKPRSDSAIPIFGRYCAWDTQLEQLACQKQEAVMPERTRTVHWSRVPPSSRMLLRLSPPAVFLRNGLDHLPRQKGSGFCTCARGQQPVPAVAKVSYRGAWKSIEKKSFRYKPRSDSAIPVASQKQEAAVRERSGSLSGPWESPAEAEGGNAALTVSLAGAMLLRLSPAAAFLRNGLDHPVASAPAPESSSLSEQWPKSPTEAVAAAEQTSHWPAPAQASQQPAPTTPAPLQWPEMPSEAAVRERSGSLSGPWESPAEVSSPSKKQDAASPEPSRSLSAQWPGSPGQVASAPAPESSSLSEQWPKSPTEAVAAAEQTSHWPASQQPAPTTPAPLQWPEMPSEEAAVRERSGSLSGPWESPAEVSSPSKKQDAASPEPSRSLSAQWPGSPGQVASAPAPESSSLSEQWPKSPTEAVAAAEQTSHWPAPAQASQQPAPTTAAPLQEAAVRERSGSLSGPWESPGEVSSPSKKQDVASPEPSRSLSAQWPGSPGQVASAPAPESSSPSEQWPKSPTEAVAAAEQTWPAPAQASQQPAPTTPAPLQWPEIPAEETSVSAEATAAVASPASQPAAEEPAMPTNAAAPSLQNAQAPQWPAADSKATPAGQAFEWPAPAESPAEASSVPWPAPAGATQAPREAPASLASAAKAPNSPQIEAAAVSLPLGSVGHHAAPAQEAEELPSWWPKGS</sequence>
<feature type="region of interest" description="Disordered" evidence="1">
    <location>
        <begin position="454"/>
        <end position="488"/>
    </location>
</feature>
<comment type="caution">
    <text evidence="2">The sequence shown here is derived from an EMBL/GenBank/DDBJ whole genome shotgun (WGS) entry which is preliminary data.</text>
</comment>
<feature type="compositionally biased region" description="Basic and acidic residues" evidence="1">
    <location>
        <begin position="195"/>
        <end position="216"/>
    </location>
</feature>
<feature type="compositionally biased region" description="Polar residues" evidence="1">
    <location>
        <begin position="426"/>
        <end position="435"/>
    </location>
</feature>
<feature type="region of interest" description="Disordered" evidence="1">
    <location>
        <begin position="900"/>
        <end position="932"/>
    </location>
</feature>
<feature type="region of interest" description="Disordered" evidence="1">
    <location>
        <begin position="967"/>
        <end position="1434"/>
    </location>
</feature>
<feature type="compositionally biased region" description="Polar residues" evidence="1">
    <location>
        <begin position="565"/>
        <end position="579"/>
    </location>
</feature>
<reference evidence="2" key="1">
    <citation type="submission" date="2021-02" db="EMBL/GenBank/DDBJ databases">
        <authorList>
            <person name="Dougan E. K."/>
            <person name="Rhodes N."/>
            <person name="Thang M."/>
            <person name="Chan C."/>
        </authorList>
    </citation>
    <scope>NUCLEOTIDE SEQUENCE</scope>
</reference>
<name>A0A812TFT3_9DINO</name>
<keyword evidence="3" id="KW-1185">Reference proteome</keyword>
<dbReference type="EMBL" id="CAJNDS010002571">
    <property type="protein sequence ID" value="CAE7529882.1"/>
    <property type="molecule type" value="Genomic_DNA"/>
</dbReference>
<organism evidence="2 3">
    <name type="scientific">Symbiodinium natans</name>
    <dbReference type="NCBI Taxonomy" id="878477"/>
    <lineage>
        <taxon>Eukaryota</taxon>
        <taxon>Sar</taxon>
        <taxon>Alveolata</taxon>
        <taxon>Dinophyceae</taxon>
        <taxon>Suessiales</taxon>
        <taxon>Symbiodiniaceae</taxon>
        <taxon>Symbiodinium</taxon>
    </lineage>
</organism>
<dbReference type="OrthoDB" id="195604at2759"/>
<feature type="compositionally biased region" description="Low complexity" evidence="1">
    <location>
        <begin position="340"/>
        <end position="349"/>
    </location>
</feature>
<feature type="compositionally biased region" description="Polar residues" evidence="1">
    <location>
        <begin position="262"/>
        <end position="277"/>
    </location>
</feature>
<feature type="compositionally biased region" description="Low complexity" evidence="1">
    <location>
        <begin position="1074"/>
        <end position="1086"/>
    </location>
</feature>
<feature type="compositionally biased region" description="Low complexity" evidence="1">
    <location>
        <begin position="1105"/>
        <end position="1122"/>
    </location>
</feature>
<feature type="compositionally biased region" description="Low complexity" evidence="1">
    <location>
        <begin position="967"/>
        <end position="979"/>
    </location>
</feature>
<feature type="compositionally biased region" description="Low complexity" evidence="1">
    <location>
        <begin position="1210"/>
        <end position="1230"/>
    </location>
</feature>
<feature type="compositionally biased region" description="Basic and acidic residues" evidence="1">
    <location>
        <begin position="165"/>
        <end position="188"/>
    </location>
</feature>
<accession>A0A812TFT3</accession>
<feature type="region of interest" description="Disordered" evidence="1">
    <location>
        <begin position="149"/>
        <end position="441"/>
    </location>
</feature>
<gene>
    <name evidence="2" type="ORF">SNAT2548_LOCUS29671</name>
</gene>
<feature type="compositionally biased region" description="Polar residues" evidence="1">
    <location>
        <begin position="476"/>
        <end position="487"/>
    </location>
</feature>
<dbReference type="Proteomes" id="UP000604046">
    <property type="component" value="Unassembled WGS sequence"/>
</dbReference>
<protein>
    <submittedName>
        <fullName evidence="2">Uncharacterized protein</fullName>
    </submittedName>
</protein>